<proteinExistence type="predicted"/>
<organism evidence="1 2">
    <name type="scientific">Methylobacterium longum</name>
    <dbReference type="NCBI Taxonomy" id="767694"/>
    <lineage>
        <taxon>Bacteria</taxon>
        <taxon>Pseudomonadati</taxon>
        <taxon>Pseudomonadota</taxon>
        <taxon>Alphaproteobacteria</taxon>
        <taxon>Hyphomicrobiales</taxon>
        <taxon>Methylobacteriaceae</taxon>
        <taxon>Methylobacterium</taxon>
    </lineage>
</organism>
<dbReference type="RefSeq" id="WP_238291604.1">
    <property type="nucleotide sequence ID" value="NZ_BPQS01000041.1"/>
</dbReference>
<gene>
    <name evidence="1" type="ORF">QWZ18_25110</name>
</gene>
<accession>A0ABT8AWE9</accession>
<evidence type="ECO:0000313" key="2">
    <source>
        <dbReference type="Proteomes" id="UP001244297"/>
    </source>
</evidence>
<evidence type="ECO:0000313" key="1">
    <source>
        <dbReference type="EMBL" id="MDN3573880.1"/>
    </source>
</evidence>
<evidence type="ECO:0008006" key="3">
    <source>
        <dbReference type="Google" id="ProtNLM"/>
    </source>
</evidence>
<dbReference type="Proteomes" id="UP001244297">
    <property type="component" value="Unassembled WGS sequence"/>
</dbReference>
<comment type="caution">
    <text evidence="1">The sequence shown here is derived from an EMBL/GenBank/DDBJ whole genome shotgun (WGS) entry which is preliminary data.</text>
</comment>
<reference evidence="2" key="1">
    <citation type="journal article" date="2019" name="Int. J. Syst. Evol. Microbiol.">
        <title>The Global Catalogue of Microorganisms (GCM) 10K type strain sequencing project: providing services to taxonomists for standard genome sequencing and annotation.</title>
        <authorList>
            <consortium name="The Broad Institute Genomics Platform"/>
            <consortium name="The Broad Institute Genome Sequencing Center for Infectious Disease"/>
            <person name="Wu L."/>
            <person name="Ma J."/>
        </authorList>
    </citation>
    <scope>NUCLEOTIDE SEQUENCE [LARGE SCALE GENOMIC DNA]</scope>
    <source>
        <strain evidence="2">CECT 7806</strain>
    </source>
</reference>
<keyword evidence="2" id="KW-1185">Reference proteome</keyword>
<protein>
    <recommendedName>
        <fullName evidence="3">Type II toxin-antitoxin system HicA family toxin</fullName>
    </recommendedName>
</protein>
<name>A0ABT8AWE9_9HYPH</name>
<sequence>MDVVVTPTGSDGTSWSLKDRLGRQLGAIDQDQEELFQITPSAGGLTSVPRTHPTLDQAMTAIAKHMHGECTLDSQDWD</sequence>
<dbReference type="EMBL" id="JAUFPT010000087">
    <property type="protein sequence ID" value="MDN3573880.1"/>
    <property type="molecule type" value="Genomic_DNA"/>
</dbReference>